<keyword evidence="3" id="KW-0813">Transport</keyword>
<dbReference type="Gene3D" id="1.20.1600.10">
    <property type="entry name" value="Outer membrane efflux proteins (OEP)"/>
    <property type="match status" value="1"/>
</dbReference>
<dbReference type="InterPro" id="IPR003423">
    <property type="entry name" value="OMP_efflux"/>
</dbReference>
<keyword evidence="4" id="KW-1134">Transmembrane beta strand</keyword>
<keyword evidence="6" id="KW-0472">Membrane</keyword>
<feature type="coiled-coil region" evidence="8">
    <location>
        <begin position="180"/>
        <end position="231"/>
    </location>
</feature>
<evidence type="ECO:0000256" key="4">
    <source>
        <dbReference type="ARBA" id="ARBA00022452"/>
    </source>
</evidence>
<comment type="subcellular location">
    <subcellularLocation>
        <location evidence="1">Cell outer membrane</location>
    </subcellularLocation>
</comment>
<dbReference type="GO" id="GO:0015562">
    <property type="term" value="F:efflux transmembrane transporter activity"/>
    <property type="evidence" value="ECO:0007669"/>
    <property type="project" value="InterPro"/>
</dbReference>
<evidence type="ECO:0000256" key="1">
    <source>
        <dbReference type="ARBA" id="ARBA00004442"/>
    </source>
</evidence>
<evidence type="ECO:0000313" key="9">
    <source>
        <dbReference type="EMBL" id="SKB58630.1"/>
    </source>
</evidence>
<evidence type="ECO:0000256" key="7">
    <source>
        <dbReference type="ARBA" id="ARBA00023237"/>
    </source>
</evidence>
<evidence type="ECO:0000256" key="3">
    <source>
        <dbReference type="ARBA" id="ARBA00022448"/>
    </source>
</evidence>
<proteinExistence type="inferred from homology"/>
<dbReference type="GO" id="GO:1990281">
    <property type="term" value="C:efflux pump complex"/>
    <property type="evidence" value="ECO:0007669"/>
    <property type="project" value="TreeGrafter"/>
</dbReference>
<name>A0A1T5CHN0_9HYPH</name>
<evidence type="ECO:0000256" key="6">
    <source>
        <dbReference type="ARBA" id="ARBA00023136"/>
    </source>
</evidence>
<dbReference type="AlphaFoldDB" id="A0A1T5CHN0"/>
<dbReference type="PANTHER" id="PTHR30026:SF22">
    <property type="entry name" value="OUTER MEMBRANE EFFLUX PROTEIN"/>
    <property type="match status" value="1"/>
</dbReference>
<feature type="coiled-coil region" evidence="8">
    <location>
        <begin position="377"/>
        <end position="404"/>
    </location>
</feature>
<keyword evidence="7" id="KW-0998">Cell outer membrane</keyword>
<evidence type="ECO:0000313" key="10">
    <source>
        <dbReference type="Proteomes" id="UP000190130"/>
    </source>
</evidence>
<evidence type="ECO:0000256" key="8">
    <source>
        <dbReference type="SAM" id="Coils"/>
    </source>
</evidence>
<reference evidence="9 10" key="1">
    <citation type="submission" date="2017-02" db="EMBL/GenBank/DDBJ databases">
        <authorList>
            <person name="Peterson S.W."/>
        </authorList>
    </citation>
    <scope>NUCLEOTIDE SEQUENCE [LARGE SCALE GENOMIC DNA]</scope>
    <source>
        <strain evidence="9 10">DSM 9653</strain>
    </source>
</reference>
<evidence type="ECO:0000256" key="2">
    <source>
        <dbReference type="ARBA" id="ARBA00007613"/>
    </source>
</evidence>
<protein>
    <submittedName>
        <fullName evidence="9">Outer membrane protein</fullName>
    </submittedName>
</protein>
<dbReference type="Pfam" id="PF02321">
    <property type="entry name" value="OEP"/>
    <property type="match status" value="2"/>
</dbReference>
<dbReference type="NCBIfam" id="TIGR01844">
    <property type="entry name" value="type_I_sec_TolC"/>
    <property type="match status" value="1"/>
</dbReference>
<keyword evidence="5" id="KW-0812">Transmembrane</keyword>
<dbReference type="SUPFAM" id="SSF56954">
    <property type="entry name" value="Outer membrane efflux proteins (OEP)"/>
    <property type="match status" value="1"/>
</dbReference>
<dbReference type="GO" id="GO:0015288">
    <property type="term" value="F:porin activity"/>
    <property type="evidence" value="ECO:0007669"/>
    <property type="project" value="TreeGrafter"/>
</dbReference>
<keyword evidence="8" id="KW-0175">Coiled coil</keyword>
<dbReference type="InterPro" id="IPR051906">
    <property type="entry name" value="TolC-like"/>
</dbReference>
<dbReference type="EMBL" id="FUYX01000003">
    <property type="protein sequence ID" value="SKB58630.1"/>
    <property type="molecule type" value="Genomic_DNA"/>
</dbReference>
<dbReference type="GO" id="GO:0009279">
    <property type="term" value="C:cell outer membrane"/>
    <property type="evidence" value="ECO:0007669"/>
    <property type="project" value="UniProtKB-SubCell"/>
</dbReference>
<sequence>MPGRDFSAHMRRPVKRRYDKTSGFGLSAIIAFALAGGWAGPGLAQTMDSALARAYSGNPTLNAQRAFVRATDENVPQAKSGYRPRITASADIGASIIDSAVPAGASSSPFRSTTTNRLAPRGAGVQITQNIFDSGRTRNSISQSESQVLGARATLQNTEQNVLLDAATSYMNVLRDTAILNLNRNNVEVLEEQLRQTRDRFQVGEVTRTDVAQAEARLSSARSQAILAESNLKTSVARFRQNIGVEPRKLTPSRPVEGLLPKSLPLALNQALANHPAIIASLHGVDAAELQVKVTEADLYPTFSVAGVVQQRYDSTFSGDNRLSASIVGSLTIPIYEGGQVYSRTRQAKETAGQRRIEVDTQRDTVRAAVVSAWGGLEAAKAQISAAQSQVEAASTALAGVREEAKVGQRTTLDVLNAQQELVIARSTLVTAQRDRVVASYAVLSAVGKLSSRTLKLKAENYDARQHYEQVKDLWWGTQTPDGR</sequence>
<evidence type="ECO:0000256" key="5">
    <source>
        <dbReference type="ARBA" id="ARBA00022692"/>
    </source>
</evidence>
<comment type="similarity">
    <text evidence="2">Belongs to the outer membrane factor (OMF) (TC 1.B.17) family.</text>
</comment>
<dbReference type="PANTHER" id="PTHR30026">
    <property type="entry name" value="OUTER MEMBRANE PROTEIN TOLC"/>
    <property type="match status" value="1"/>
</dbReference>
<dbReference type="InterPro" id="IPR010130">
    <property type="entry name" value="T1SS_OMP_TolC"/>
</dbReference>
<organism evidence="9 10">
    <name type="scientific">Bosea thiooxidans</name>
    <dbReference type="NCBI Taxonomy" id="53254"/>
    <lineage>
        <taxon>Bacteria</taxon>
        <taxon>Pseudomonadati</taxon>
        <taxon>Pseudomonadota</taxon>
        <taxon>Alphaproteobacteria</taxon>
        <taxon>Hyphomicrobiales</taxon>
        <taxon>Boseaceae</taxon>
        <taxon>Bosea</taxon>
    </lineage>
</organism>
<accession>A0A1T5CHN0</accession>
<gene>
    <name evidence="9" type="ORF">SAMN05660750_01403</name>
</gene>
<dbReference type="Proteomes" id="UP000190130">
    <property type="component" value="Unassembled WGS sequence"/>
</dbReference>